<sequence>MESKKGGRTSRIADESKKEQFLPDELEKFLILLNNDDDAAISVVNDVDNAPAPNFTYVNSLVLHPDVIVDPTESNFIASCSCSRSCKLVNSSTAQKSCLESHEAYSYLADGSLYNPYVKLIYECNSNCKCNLKCTNRIVQRGRSVQLQIFRTKHKGWGVRALQDIPKGRFVCKYTGLVITSDHAEVIGKEYDQRGSTYLFDLDAETSEDKKSAQDLCIDANSYGNISRFINHSCSPNLGVYTVVTDSLSIYDLSFFTLRPVKKYEELFIDYSGGVEITNLEDKKKASKCFCMSSNCKGYLFM</sequence>
<dbReference type="Proteomes" id="UP000070444">
    <property type="component" value="Unassembled WGS sequence"/>
</dbReference>
<dbReference type="EMBL" id="KQ964959">
    <property type="protein sequence ID" value="KXN65171.1"/>
    <property type="molecule type" value="Genomic_DNA"/>
</dbReference>
<dbReference type="Pfam" id="PF00856">
    <property type="entry name" value="SET"/>
    <property type="match status" value="1"/>
</dbReference>
<dbReference type="InterPro" id="IPR001214">
    <property type="entry name" value="SET_dom"/>
</dbReference>
<evidence type="ECO:0000313" key="11">
    <source>
        <dbReference type="EMBL" id="KXN65171.1"/>
    </source>
</evidence>
<name>A0A137NR07_CONC2</name>
<dbReference type="OrthoDB" id="308383at2759"/>
<dbReference type="OMA" id="VDSMVPK"/>
<keyword evidence="6" id="KW-0479">Metal-binding</keyword>
<evidence type="ECO:0000259" key="10">
    <source>
        <dbReference type="PROSITE" id="PS50868"/>
    </source>
</evidence>
<evidence type="ECO:0000256" key="5">
    <source>
        <dbReference type="ARBA" id="ARBA00022691"/>
    </source>
</evidence>
<evidence type="ECO:0000259" key="8">
    <source>
        <dbReference type="PROSITE" id="PS50280"/>
    </source>
</evidence>
<evidence type="ECO:0000259" key="9">
    <source>
        <dbReference type="PROSITE" id="PS50867"/>
    </source>
</evidence>
<dbReference type="PANTHER" id="PTHR46223">
    <property type="entry name" value="HISTONE-LYSINE N-METHYLTRANSFERASE SUV39H"/>
    <property type="match status" value="1"/>
</dbReference>
<evidence type="ECO:0000256" key="1">
    <source>
        <dbReference type="ARBA" id="ARBA00004286"/>
    </source>
</evidence>
<evidence type="ECO:0000256" key="3">
    <source>
        <dbReference type="ARBA" id="ARBA00022603"/>
    </source>
</evidence>
<reference evidence="11 12" key="1">
    <citation type="journal article" date="2015" name="Genome Biol. Evol.">
        <title>Phylogenomic analyses indicate that early fungi evolved digesting cell walls of algal ancestors of land plants.</title>
        <authorList>
            <person name="Chang Y."/>
            <person name="Wang S."/>
            <person name="Sekimoto S."/>
            <person name="Aerts A.L."/>
            <person name="Choi C."/>
            <person name="Clum A."/>
            <person name="LaButti K.M."/>
            <person name="Lindquist E.A."/>
            <person name="Yee Ngan C."/>
            <person name="Ohm R.A."/>
            <person name="Salamov A.A."/>
            <person name="Grigoriev I.V."/>
            <person name="Spatafora J.W."/>
            <person name="Berbee M.L."/>
        </authorList>
    </citation>
    <scope>NUCLEOTIDE SEQUENCE [LARGE SCALE GENOMIC DNA]</scope>
    <source>
        <strain evidence="11 12">NRRL 28638</strain>
    </source>
</reference>
<feature type="domain" description="Post-SET" evidence="10">
    <location>
        <begin position="285"/>
        <end position="301"/>
    </location>
</feature>
<dbReference type="SMART" id="SM00468">
    <property type="entry name" value="PreSET"/>
    <property type="match status" value="1"/>
</dbReference>
<dbReference type="InterPro" id="IPR050973">
    <property type="entry name" value="H3K9_Histone-Lys_N-MTase"/>
</dbReference>
<dbReference type="InterPro" id="IPR003616">
    <property type="entry name" value="Post-SET_dom"/>
</dbReference>
<dbReference type="GO" id="GO:0005694">
    <property type="term" value="C:chromosome"/>
    <property type="evidence" value="ECO:0007669"/>
    <property type="project" value="UniProtKB-SubCell"/>
</dbReference>
<comment type="subcellular location">
    <subcellularLocation>
        <location evidence="1">Chromosome</location>
    </subcellularLocation>
</comment>
<dbReference type="PANTHER" id="PTHR46223:SF3">
    <property type="entry name" value="HISTONE-LYSINE N-METHYLTRANSFERASE SET-23"/>
    <property type="match status" value="1"/>
</dbReference>
<dbReference type="GO" id="GO:0005634">
    <property type="term" value="C:nucleus"/>
    <property type="evidence" value="ECO:0007669"/>
    <property type="project" value="InterPro"/>
</dbReference>
<dbReference type="Gene3D" id="2.170.270.10">
    <property type="entry name" value="SET domain"/>
    <property type="match status" value="1"/>
</dbReference>
<keyword evidence="3" id="KW-0489">Methyltransferase</keyword>
<evidence type="ECO:0000256" key="4">
    <source>
        <dbReference type="ARBA" id="ARBA00022679"/>
    </source>
</evidence>
<dbReference type="PROSITE" id="PS50280">
    <property type="entry name" value="SET"/>
    <property type="match status" value="1"/>
</dbReference>
<dbReference type="Pfam" id="PF05033">
    <property type="entry name" value="Pre-SET"/>
    <property type="match status" value="1"/>
</dbReference>
<dbReference type="GO" id="GO:0032259">
    <property type="term" value="P:methylation"/>
    <property type="evidence" value="ECO:0007669"/>
    <property type="project" value="UniProtKB-KW"/>
</dbReference>
<dbReference type="SUPFAM" id="SSF82199">
    <property type="entry name" value="SET domain"/>
    <property type="match status" value="1"/>
</dbReference>
<dbReference type="PROSITE" id="PS50867">
    <property type="entry name" value="PRE_SET"/>
    <property type="match status" value="1"/>
</dbReference>
<dbReference type="SMART" id="SM00317">
    <property type="entry name" value="SET"/>
    <property type="match status" value="1"/>
</dbReference>
<protein>
    <submittedName>
        <fullName evidence="11">SET domain-containing protein</fullName>
    </submittedName>
</protein>
<keyword evidence="12" id="KW-1185">Reference proteome</keyword>
<dbReference type="InterPro" id="IPR007728">
    <property type="entry name" value="Pre-SET_dom"/>
</dbReference>
<dbReference type="PROSITE" id="PS50868">
    <property type="entry name" value="POST_SET"/>
    <property type="match status" value="1"/>
</dbReference>
<feature type="domain" description="Pre-SET" evidence="9">
    <location>
        <begin position="78"/>
        <end position="142"/>
    </location>
</feature>
<accession>A0A137NR07</accession>
<keyword evidence="7" id="KW-0862">Zinc</keyword>
<dbReference type="GO" id="GO:0042054">
    <property type="term" value="F:histone methyltransferase activity"/>
    <property type="evidence" value="ECO:0007669"/>
    <property type="project" value="InterPro"/>
</dbReference>
<evidence type="ECO:0000256" key="2">
    <source>
        <dbReference type="ARBA" id="ARBA00022454"/>
    </source>
</evidence>
<evidence type="ECO:0000256" key="7">
    <source>
        <dbReference type="ARBA" id="ARBA00022833"/>
    </source>
</evidence>
<gene>
    <name evidence="11" type="ORF">CONCODRAFT_44719</name>
</gene>
<dbReference type="STRING" id="796925.A0A137NR07"/>
<keyword evidence="5" id="KW-0949">S-adenosyl-L-methionine</keyword>
<feature type="domain" description="SET" evidence="8">
    <location>
        <begin position="145"/>
        <end position="272"/>
    </location>
</feature>
<proteinExistence type="predicted"/>
<evidence type="ECO:0000256" key="6">
    <source>
        <dbReference type="ARBA" id="ARBA00022723"/>
    </source>
</evidence>
<dbReference type="AlphaFoldDB" id="A0A137NR07"/>
<keyword evidence="2" id="KW-0158">Chromosome</keyword>
<evidence type="ECO:0000313" key="12">
    <source>
        <dbReference type="Proteomes" id="UP000070444"/>
    </source>
</evidence>
<organism evidence="11 12">
    <name type="scientific">Conidiobolus coronatus (strain ATCC 28846 / CBS 209.66 / NRRL 28638)</name>
    <name type="common">Delacroixia coronata</name>
    <dbReference type="NCBI Taxonomy" id="796925"/>
    <lineage>
        <taxon>Eukaryota</taxon>
        <taxon>Fungi</taxon>
        <taxon>Fungi incertae sedis</taxon>
        <taxon>Zoopagomycota</taxon>
        <taxon>Entomophthoromycotina</taxon>
        <taxon>Entomophthoromycetes</taxon>
        <taxon>Entomophthorales</taxon>
        <taxon>Ancylistaceae</taxon>
        <taxon>Conidiobolus</taxon>
    </lineage>
</organism>
<keyword evidence="4" id="KW-0808">Transferase</keyword>
<dbReference type="GO" id="GO:0008270">
    <property type="term" value="F:zinc ion binding"/>
    <property type="evidence" value="ECO:0007669"/>
    <property type="project" value="InterPro"/>
</dbReference>
<dbReference type="InterPro" id="IPR046341">
    <property type="entry name" value="SET_dom_sf"/>
</dbReference>